<evidence type="ECO:0000313" key="6">
    <source>
        <dbReference type="EMBL" id="EFF41378.1"/>
    </source>
</evidence>
<evidence type="ECO:0000256" key="4">
    <source>
        <dbReference type="ARBA" id="ARBA00022898"/>
    </source>
</evidence>
<keyword evidence="7" id="KW-1185">Reference proteome</keyword>
<evidence type="ECO:0000313" key="7">
    <source>
        <dbReference type="Proteomes" id="UP000004757"/>
    </source>
</evidence>
<feature type="domain" description="Aminotransferase class V" evidence="5">
    <location>
        <begin position="278"/>
        <end position="549"/>
    </location>
</feature>
<dbReference type="GO" id="GO:0004760">
    <property type="term" value="F:L-serine-pyruvate transaminase activity"/>
    <property type="evidence" value="ECO:0007669"/>
    <property type="project" value="TreeGrafter"/>
</dbReference>
<dbReference type="SUPFAM" id="SSF53383">
    <property type="entry name" value="PLP-dependent transferases"/>
    <property type="match status" value="1"/>
</dbReference>
<reference evidence="6 7" key="1">
    <citation type="submission" date="2010-03" db="EMBL/GenBank/DDBJ databases">
        <authorList>
            <person name="Glass J.I."/>
            <person name="Benders G.A."/>
            <person name="Durkin A.S."/>
            <person name="Farmerie W.G."/>
            <person name="Hlavinka K."/>
            <person name="Hostetler J."/>
            <person name="Jackson J."/>
            <person name="May M.A."/>
            <person name="Miller R.H."/>
            <person name="Paralanov V."/>
            <person name="Radune D."/>
            <person name="Szczypinski B."/>
            <person name="Brown D.R."/>
        </authorList>
    </citation>
    <scope>NUCLEOTIDE SEQUENCE [LARGE SCALE GENOMIC DNA]</scope>
    <source>
        <strain evidence="6 7">A21JP2</strain>
    </source>
</reference>
<name>D4XWA0_9BACT</name>
<evidence type="ECO:0000256" key="1">
    <source>
        <dbReference type="ARBA" id="ARBA00001933"/>
    </source>
</evidence>
<gene>
    <name evidence="6" type="ORF">MALL_0056</name>
</gene>
<dbReference type="InterPro" id="IPR000192">
    <property type="entry name" value="Aminotrans_V_dom"/>
</dbReference>
<dbReference type="Gene3D" id="3.90.550.10">
    <property type="entry name" value="Spore Coat Polysaccharide Biosynthesis Protein SpsA, Chain A"/>
    <property type="match status" value="1"/>
</dbReference>
<dbReference type="InterPro" id="IPR015422">
    <property type="entry name" value="PyrdxlP-dep_Trfase_small"/>
</dbReference>
<dbReference type="PANTHER" id="PTHR21152">
    <property type="entry name" value="AMINOTRANSFERASE CLASS V"/>
    <property type="match status" value="1"/>
</dbReference>
<accession>D4XWA0</accession>
<evidence type="ECO:0000256" key="3">
    <source>
        <dbReference type="ARBA" id="ARBA00022679"/>
    </source>
</evidence>
<comment type="caution">
    <text evidence="6">The sequence shown here is derived from an EMBL/GenBank/DDBJ whole genome shotgun (WGS) entry which is preliminary data.</text>
</comment>
<keyword evidence="3 6" id="KW-0808">Transferase</keyword>
<proteinExistence type="predicted"/>
<dbReference type="GO" id="GO:0008453">
    <property type="term" value="F:alanine-glyoxylate transaminase activity"/>
    <property type="evidence" value="ECO:0007669"/>
    <property type="project" value="TreeGrafter"/>
</dbReference>
<dbReference type="STRING" id="747682.MALL_0056"/>
<dbReference type="GO" id="GO:0019265">
    <property type="term" value="P:glycine biosynthetic process, by transamination of glyoxylate"/>
    <property type="evidence" value="ECO:0007669"/>
    <property type="project" value="TreeGrafter"/>
</dbReference>
<evidence type="ECO:0000256" key="2">
    <source>
        <dbReference type="ARBA" id="ARBA00022576"/>
    </source>
</evidence>
<dbReference type="PANTHER" id="PTHR21152:SF24">
    <property type="entry name" value="ALANINE--GLYOXYLATE AMINOTRANSFERASE 1"/>
    <property type="match status" value="1"/>
</dbReference>
<dbReference type="Gene3D" id="3.40.640.10">
    <property type="entry name" value="Type I PLP-dependent aspartate aminotransferase-like (Major domain)"/>
    <property type="match status" value="1"/>
</dbReference>
<dbReference type="InterPro" id="IPR029044">
    <property type="entry name" value="Nucleotide-diphossugar_trans"/>
</dbReference>
<evidence type="ECO:0000259" key="5">
    <source>
        <dbReference type="Pfam" id="PF00266"/>
    </source>
</evidence>
<protein>
    <submittedName>
        <fullName evidence="6">Aminotransferase, class V</fullName>
    </submittedName>
</protein>
<sequence>MKGIISSLISKKMKKNFNQIDNIVILAAHKNDKLEPVGTYLPNALVKISKEVLLERNIEFLHELGHKNIIVITGYLSYQFDYLVEKYGITLIKNDQYINSSNLTSLVASTNYLSNTLVLESNLYFKSIEDLKNVIREVKQSDKSITFSYQTNDKNEDFVYDIGVFGKIKNIYLNNMLENKLVWSGIVFLNKNNVEQFISALNEWNKSTDKLSLNFATFLLTSKIKYKHICLDYCYLDKINTYEKYLKLNGHYTNLYQSKLFTPGPISNYPEIADLLGKSTIHHRFELFSYYVEQTVLMLKKLFQTKDAMPYLITCSATGLLEATAINLLEKNDKVLSIVNGEFGNRFKIIATELGCNVDVLEYQDGQTYDINEVIEKLKTTKYKALLLTWLETSTGVLNDISAISKALNTYAPNTLFLVDSVSALVNHDIEFDKNGIDVAFATSGKGFSVMPGLSVACVSKRAYEVAKNNKNFKFYFDFVKYQKYYDELKSTPFTPATSIIMALYASLSIINEKNIYKIRARKQEIFDYMQDELEKLGFKNNIAKANRTLGLLVLDAPENINTSLMRNSIEYRYNFYIELGRLHHKEKQVRIGIPNTITLDDAKQLIIYIKEYINNLKKD</sequence>
<dbReference type="SUPFAM" id="SSF53448">
    <property type="entry name" value="Nucleotide-diphospho-sugar transferases"/>
    <property type="match status" value="1"/>
</dbReference>
<comment type="cofactor">
    <cofactor evidence="1">
        <name>pyridoxal 5'-phosphate</name>
        <dbReference type="ChEBI" id="CHEBI:597326"/>
    </cofactor>
</comment>
<dbReference type="eggNOG" id="COG4750">
    <property type="taxonomic scope" value="Bacteria"/>
</dbReference>
<dbReference type="EMBL" id="ADNC01000024">
    <property type="protein sequence ID" value="EFF41378.1"/>
    <property type="molecule type" value="Genomic_DNA"/>
</dbReference>
<dbReference type="eggNOG" id="COG0075">
    <property type="taxonomic scope" value="Bacteria"/>
</dbReference>
<dbReference type="Pfam" id="PF00266">
    <property type="entry name" value="Aminotran_5"/>
    <property type="match status" value="1"/>
</dbReference>
<dbReference type="InterPro" id="IPR015421">
    <property type="entry name" value="PyrdxlP-dep_Trfase_major"/>
</dbReference>
<organism evidence="6 7">
    <name type="scientific">Mycoplasmopsis alligatoris A21JP2</name>
    <dbReference type="NCBI Taxonomy" id="747682"/>
    <lineage>
        <taxon>Bacteria</taxon>
        <taxon>Bacillati</taxon>
        <taxon>Mycoplasmatota</taxon>
        <taxon>Mycoplasmoidales</taxon>
        <taxon>Metamycoplasmataceae</taxon>
        <taxon>Mycoplasmopsis</taxon>
    </lineage>
</organism>
<dbReference type="InterPro" id="IPR015424">
    <property type="entry name" value="PyrdxlP-dep_Trfase"/>
</dbReference>
<dbReference type="Proteomes" id="UP000004757">
    <property type="component" value="Unassembled WGS sequence"/>
</dbReference>
<dbReference type="Gene3D" id="3.90.1150.10">
    <property type="entry name" value="Aspartate Aminotransferase, domain 1"/>
    <property type="match status" value="1"/>
</dbReference>
<keyword evidence="2 6" id="KW-0032">Aminotransferase</keyword>
<keyword evidence="4" id="KW-0663">Pyridoxal phosphate</keyword>
<dbReference type="AlphaFoldDB" id="D4XWA0"/>